<organism evidence="5 6">
    <name type="scientific">Haloarcula salinisoli</name>
    <dbReference type="NCBI Taxonomy" id="2487746"/>
    <lineage>
        <taxon>Archaea</taxon>
        <taxon>Methanobacteriati</taxon>
        <taxon>Methanobacteriota</taxon>
        <taxon>Stenosarchaea group</taxon>
        <taxon>Halobacteria</taxon>
        <taxon>Halobacteriales</taxon>
        <taxon>Haloarculaceae</taxon>
        <taxon>Haloarcula</taxon>
    </lineage>
</organism>
<proteinExistence type="predicted"/>
<dbReference type="Gene3D" id="3.30.450.40">
    <property type="match status" value="1"/>
</dbReference>
<dbReference type="RefSeq" id="WP_220588624.1">
    <property type="nucleotide sequence ID" value="NZ_RKLQ01000002.1"/>
</dbReference>
<evidence type="ECO:0000259" key="4">
    <source>
        <dbReference type="PROSITE" id="PS50113"/>
    </source>
</evidence>
<comment type="caution">
    <text evidence="5">The sequence shown here is derived from an EMBL/GenBank/DDBJ whole genome shotgun (WGS) entry which is preliminary data.</text>
</comment>
<keyword evidence="6" id="KW-1185">Reference proteome</keyword>
<name>A0A8J8C8G7_9EURY</name>
<protein>
    <submittedName>
        <fullName evidence="5">PAS domain S-box protein</fullName>
    </submittedName>
</protein>
<evidence type="ECO:0000256" key="1">
    <source>
        <dbReference type="ARBA" id="ARBA00023015"/>
    </source>
</evidence>
<dbReference type="PROSITE" id="PS50113">
    <property type="entry name" value="PAC"/>
    <property type="match status" value="1"/>
</dbReference>
<keyword evidence="1" id="KW-0805">Transcription regulation</keyword>
<feature type="domain" description="PAS" evidence="3">
    <location>
        <begin position="132"/>
        <end position="191"/>
    </location>
</feature>
<keyword evidence="2" id="KW-0804">Transcription</keyword>
<evidence type="ECO:0000259" key="3">
    <source>
        <dbReference type="PROSITE" id="PS50112"/>
    </source>
</evidence>
<dbReference type="Pfam" id="PF15915">
    <property type="entry name" value="BAT"/>
    <property type="match status" value="1"/>
</dbReference>
<dbReference type="InterPro" id="IPR007050">
    <property type="entry name" value="HTH_bacterioopsin"/>
</dbReference>
<dbReference type="EMBL" id="RKLQ01000002">
    <property type="protein sequence ID" value="MBX0304406.1"/>
    <property type="molecule type" value="Genomic_DNA"/>
</dbReference>
<dbReference type="CDD" id="cd00130">
    <property type="entry name" value="PAS"/>
    <property type="match status" value="1"/>
</dbReference>
<dbReference type="SUPFAM" id="SSF55785">
    <property type="entry name" value="PYP-like sensor domain (PAS domain)"/>
    <property type="match status" value="2"/>
</dbReference>
<gene>
    <name evidence="5" type="ORF">EGD98_12070</name>
</gene>
<evidence type="ECO:0000256" key="2">
    <source>
        <dbReference type="ARBA" id="ARBA00023163"/>
    </source>
</evidence>
<dbReference type="InterPro" id="IPR000700">
    <property type="entry name" value="PAS-assoc_C"/>
</dbReference>
<sequence length="640" mass="69240">MTESNPLVGWRHLAEAVPLGVGIQCGETLTYVSPTFAAAVGRGRDELVDSSWQTLFESAEVGRIADALETARTDGRWRGATWMVGAGRVPVELALSAPADDGTVVWCVDERPAESGDRSDDGEMVELPTGTTAQLARTVLSTVDDVVYIIDDDGRLCFWNEELAATTGYSYGEIAEMHAHEFIPPDQHEYVPGLMEAIESIEDRRVEVDILTSDGERITHEFSGTTFEDPVSGRAFRCGVARDITERKERERDLERQRDELEALNRITDLLFETAKESIRTGQGDIAVQVLCERIAASDFYQFAWLGQSEPGERYVRYSTSSGIDGGPTRIETDRSGPVARAIETGTVTIGESTPRWREQTQGVESITAVPLQHRETVHGVLVLGSGQRDGMTPRERTGLEVLGRLVGVVLDAERTRQLLFADGVVELDFDATDVETPYATIAAALGCTVSLDGYVPSGDGWVLYLSVDGAGPAAVADRLADEPRVERVRPITDDGQSGRLEVVVNRSSLLERVTAAGAAVQMATAAPDVARLTVEAPVDADVQGIADRIVEVYPSASLLASRERDREVATGGQPSGALDGLTDRQQEVLEAAYRSGYFDWPRESTGEEVAAALGLTSATVQGHLRKAEREVFAALLGGD</sequence>
<dbReference type="InterPro" id="IPR036388">
    <property type="entry name" value="WH-like_DNA-bd_sf"/>
</dbReference>
<feature type="domain" description="PAC" evidence="4">
    <location>
        <begin position="204"/>
        <end position="256"/>
    </location>
</feature>
<reference evidence="5" key="1">
    <citation type="submission" date="2021-06" db="EMBL/GenBank/DDBJ databases">
        <title>Halomicroarcula sp. F24A a new haloarchaeum isolated from saline soil.</title>
        <authorList>
            <person name="Duran-Viseras A."/>
            <person name="Sanchez-Porro C."/>
            <person name="Ventosa A."/>
        </authorList>
    </citation>
    <scope>NUCLEOTIDE SEQUENCE</scope>
    <source>
        <strain evidence="5">F24A</strain>
    </source>
</reference>
<dbReference type="PANTHER" id="PTHR34236:SF1">
    <property type="entry name" value="DIMETHYL SULFOXIDE REDUCTASE TRANSCRIPTIONAL ACTIVATOR"/>
    <property type="match status" value="1"/>
</dbReference>
<dbReference type="SMART" id="SM00091">
    <property type="entry name" value="PAS"/>
    <property type="match status" value="2"/>
</dbReference>
<evidence type="ECO:0000313" key="5">
    <source>
        <dbReference type="EMBL" id="MBX0304406.1"/>
    </source>
</evidence>
<dbReference type="InterPro" id="IPR031803">
    <property type="entry name" value="BAT_GAF/HTH-assoc"/>
</dbReference>
<dbReference type="NCBIfam" id="TIGR00229">
    <property type="entry name" value="sensory_box"/>
    <property type="match status" value="1"/>
</dbReference>
<dbReference type="Gene3D" id="1.10.10.10">
    <property type="entry name" value="Winged helix-like DNA-binding domain superfamily/Winged helix DNA-binding domain"/>
    <property type="match status" value="1"/>
</dbReference>
<accession>A0A8J8C8G7</accession>
<dbReference type="InterPro" id="IPR000014">
    <property type="entry name" value="PAS"/>
</dbReference>
<dbReference type="SUPFAM" id="SSF55781">
    <property type="entry name" value="GAF domain-like"/>
    <property type="match status" value="1"/>
</dbReference>
<dbReference type="Proteomes" id="UP000783863">
    <property type="component" value="Unassembled WGS sequence"/>
</dbReference>
<dbReference type="InterPro" id="IPR029016">
    <property type="entry name" value="GAF-like_dom_sf"/>
</dbReference>
<dbReference type="Pfam" id="PF13426">
    <property type="entry name" value="PAS_9"/>
    <property type="match status" value="2"/>
</dbReference>
<evidence type="ECO:0000313" key="6">
    <source>
        <dbReference type="Proteomes" id="UP000783863"/>
    </source>
</evidence>
<dbReference type="Gene3D" id="3.30.450.20">
    <property type="entry name" value="PAS domain"/>
    <property type="match status" value="2"/>
</dbReference>
<dbReference type="InterPro" id="IPR035965">
    <property type="entry name" value="PAS-like_dom_sf"/>
</dbReference>
<dbReference type="Pfam" id="PF13185">
    <property type="entry name" value="GAF_2"/>
    <property type="match status" value="1"/>
</dbReference>
<dbReference type="InterPro" id="IPR003018">
    <property type="entry name" value="GAF"/>
</dbReference>
<dbReference type="PROSITE" id="PS50112">
    <property type="entry name" value="PAS"/>
    <property type="match status" value="1"/>
</dbReference>
<dbReference type="AlphaFoldDB" id="A0A8J8C8G7"/>
<dbReference type="Pfam" id="PF04967">
    <property type="entry name" value="HTH_10"/>
    <property type="match status" value="1"/>
</dbReference>
<dbReference type="PANTHER" id="PTHR34236">
    <property type="entry name" value="DIMETHYL SULFOXIDE REDUCTASE TRANSCRIPTIONAL ACTIVATOR"/>
    <property type="match status" value="1"/>
</dbReference>